<sequence length="198" mass="22869">MAPKRLIADAAYGSEENCAKLEAKNIPALIPYNTYEKENTRKAKKNPHHQQNWTYKEEEDVWICANGKKLVRTGTSKQTTESGYTSVIQHCQCHECEGCPFRLACTTSKYGRTTQWNPVYHEQKQKARERLESEEGQAWHRQRKTDMESVFGQIKQNRGFRRFVLRGLQKVSIEWGLICAAHNLLKKAARDKQPSLTA</sequence>
<organism evidence="2 3">
    <name type="scientific">Geobacillus jurassicus</name>
    <dbReference type="NCBI Taxonomy" id="235932"/>
    <lineage>
        <taxon>Bacteria</taxon>
        <taxon>Bacillati</taxon>
        <taxon>Bacillota</taxon>
        <taxon>Bacilli</taxon>
        <taxon>Bacillales</taxon>
        <taxon>Anoxybacillaceae</taxon>
        <taxon>Geobacillus</taxon>
    </lineage>
</organism>
<dbReference type="Proteomes" id="UP001589785">
    <property type="component" value="Unassembled WGS sequence"/>
</dbReference>
<dbReference type="InterPro" id="IPR025668">
    <property type="entry name" value="Tnp_DDE_dom"/>
</dbReference>
<accession>A0ABV6GUF8</accession>
<dbReference type="RefSeq" id="WP_167346127.1">
    <property type="nucleotide sequence ID" value="NZ_JBHUHE010000001.1"/>
</dbReference>
<dbReference type="PANTHER" id="PTHR33408:SF2">
    <property type="entry name" value="TRANSPOSASE DDE DOMAIN-CONTAINING PROTEIN"/>
    <property type="match status" value="1"/>
</dbReference>
<keyword evidence="3" id="KW-1185">Reference proteome</keyword>
<feature type="domain" description="Transposase DDE" evidence="1">
    <location>
        <begin position="63"/>
        <end position="186"/>
    </location>
</feature>
<protein>
    <submittedName>
        <fullName evidence="2">Transposase</fullName>
    </submittedName>
</protein>
<evidence type="ECO:0000259" key="1">
    <source>
        <dbReference type="Pfam" id="PF13751"/>
    </source>
</evidence>
<dbReference type="Pfam" id="PF13751">
    <property type="entry name" value="DDE_Tnp_1_6"/>
    <property type="match status" value="1"/>
</dbReference>
<evidence type="ECO:0000313" key="2">
    <source>
        <dbReference type="EMBL" id="MFC0298111.1"/>
    </source>
</evidence>
<evidence type="ECO:0000313" key="3">
    <source>
        <dbReference type="Proteomes" id="UP001589785"/>
    </source>
</evidence>
<name>A0ABV6GUF8_9BACL</name>
<dbReference type="PANTHER" id="PTHR33408">
    <property type="entry name" value="TRANSPOSASE"/>
    <property type="match status" value="1"/>
</dbReference>
<reference evidence="2 3" key="1">
    <citation type="submission" date="2024-09" db="EMBL/GenBank/DDBJ databases">
        <authorList>
            <person name="Sun Q."/>
            <person name="Mori K."/>
        </authorList>
    </citation>
    <scope>NUCLEOTIDE SEQUENCE [LARGE SCALE GENOMIC DNA]</scope>
    <source>
        <strain evidence="2 3">CCM 7224</strain>
    </source>
</reference>
<proteinExistence type="predicted"/>
<dbReference type="EMBL" id="JBHLVN010000060">
    <property type="protein sequence ID" value="MFC0298111.1"/>
    <property type="molecule type" value="Genomic_DNA"/>
</dbReference>
<comment type="caution">
    <text evidence="2">The sequence shown here is derived from an EMBL/GenBank/DDBJ whole genome shotgun (WGS) entry which is preliminary data.</text>
</comment>
<gene>
    <name evidence="2" type="ORF">ACFFHQ_11845</name>
</gene>